<evidence type="ECO:0000313" key="1">
    <source>
        <dbReference type="EMBL" id="CBX90913.1"/>
    </source>
</evidence>
<dbReference type="Proteomes" id="UP000002668">
    <property type="component" value="Genome"/>
</dbReference>
<keyword evidence="2" id="KW-1185">Reference proteome</keyword>
<evidence type="ECO:0000313" key="2">
    <source>
        <dbReference type="Proteomes" id="UP000002668"/>
    </source>
</evidence>
<sequence length="66" mass="6831">MVCLFTCHVPSAHPPISPAQPSPAASRPPATIVRSKELGVNREAGLVVMGDEEQGPSPGWARVDAG</sequence>
<dbReference type="VEuPathDB" id="FungiDB:LEMA_uP059470.1"/>
<proteinExistence type="predicted"/>
<name>E4ZHT0_LEPMJ</name>
<protein>
    <submittedName>
        <fullName evidence="1">Predicted protein</fullName>
    </submittedName>
</protein>
<dbReference type="RefSeq" id="XP_003834278.1">
    <property type="nucleotide sequence ID" value="XM_003834230.1"/>
</dbReference>
<organism evidence="2">
    <name type="scientific">Leptosphaeria maculans (strain JN3 / isolate v23.1.3 / race Av1-4-5-6-7-8)</name>
    <name type="common">Blackleg fungus</name>
    <name type="synonym">Phoma lingam</name>
    <dbReference type="NCBI Taxonomy" id="985895"/>
    <lineage>
        <taxon>Eukaryota</taxon>
        <taxon>Fungi</taxon>
        <taxon>Dikarya</taxon>
        <taxon>Ascomycota</taxon>
        <taxon>Pezizomycotina</taxon>
        <taxon>Dothideomycetes</taxon>
        <taxon>Pleosporomycetidae</taxon>
        <taxon>Pleosporales</taxon>
        <taxon>Pleosporineae</taxon>
        <taxon>Leptosphaeriaceae</taxon>
        <taxon>Plenodomus</taxon>
        <taxon>Plenodomus lingam/Leptosphaeria maculans species complex</taxon>
    </lineage>
</organism>
<reference evidence="2" key="1">
    <citation type="journal article" date="2011" name="Nat. Commun.">
        <title>Effector diversification within compartments of the Leptosphaeria maculans genome affected by Repeat-Induced Point mutations.</title>
        <authorList>
            <person name="Rouxel T."/>
            <person name="Grandaubert J."/>
            <person name="Hane J.K."/>
            <person name="Hoede C."/>
            <person name="van de Wouw A.P."/>
            <person name="Couloux A."/>
            <person name="Dominguez V."/>
            <person name="Anthouard V."/>
            <person name="Bally P."/>
            <person name="Bourras S."/>
            <person name="Cozijnsen A.J."/>
            <person name="Ciuffetti L.M."/>
            <person name="Degrave A."/>
            <person name="Dilmaghani A."/>
            <person name="Duret L."/>
            <person name="Fudal I."/>
            <person name="Goodwin S.B."/>
            <person name="Gout L."/>
            <person name="Glaser N."/>
            <person name="Linglin J."/>
            <person name="Kema G.H.J."/>
            <person name="Lapalu N."/>
            <person name="Lawrence C.B."/>
            <person name="May K."/>
            <person name="Meyer M."/>
            <person name="Ollivier B."/>
            <person name="Poulain J."/>
            <person name="Schoch C.L."/>
            <person name="Simon A."/>
            <person name="Spatafora J.W."/>
            <person name="Stachowiak A."/>
            <person name="Turgeon B.G."/>
            <person name="Tyler B.M."/>
            <person name="Vincent D."/>
            <person name="Weissenbach J."/>
            <person name="Amselem J."/>
            <person name="Quesneville H."/>
            <person name="Oliver R.P."/>
            <person name="Wincker P."/>
            <person name="Balesdent M.-H."/>
            <person name="Howlett B.J."/>
        </authorList>
    </citation>
    <scope>NUCLEOTIDE SEQUENCE [LARGE SCALE GENOMIC DNA]</scope>
    <source>
        <strain evidence="2">JN3 / isolate v23.1.3 / race Av1-4-5-6-7-8</strain>
    </source>
</reference>
<dbReference type="AlphaFoldDB" id="E4ZHT0"/>
<gene>
    <name evidence="1" type="ORF">LEMA_uP059470.1</name>
</gene>
<dbReference type="GeneID" id="13284946"/>
<accession>E4ZHT0</accession>
<dbReference type="EMBL" id="FP929065">
    <property type="protein sequence ID" value="CBX90913.1"/>
    <property type="molecule type" value="Genomic_DNA"/>
</dbReference>
<dbReference type="InParanoid" id="E4ZHT0"/>
<dbReference type="HOGENOM" id="CLU_2831621_0_0_1"/>